<dbReference type="PANTHER" id="PTHR43861">
    <property type="entry name" value="TRANS-ACONITATE 2-METHYLTRANSFERASE-RELATED"/>
    <property type="match status" value="1"/>
</dbReference>
<dbReference type="InterPro" id="IPR029063">
    <property type="entry name" value="SAM-dependent_MTases_sf"/>
</dbReference>
<name>A0A3N4LAF5_9PEZI</name>
<evidence type="ECO:0000259" key="1">
    <source>
        <dbReference type="Pfam" id="PF13847"/>
    </source>
</evidence>
<proteinExistence type="predicted"/>
<dbReference type="Proteomes" id="UP000267821">
    <property type="component" value="Unassembled WGS sequence"/>
</dbReference>
<dbReference type="Gene3D" id="3.40.50.150">
    <property type="entry name" value="Vaccinia Virus protein VP39"/>
    <property type="match status" value="1"/>
</dbReference>
<gene>
    <name evidence="2" type="ORF">L211DRAFT_842291</name>
</gene>
<reference evidence="2 3" key="1">
    <citation type="journal article" date="2018" name="Nat. Ecol. Evol.">
        <title>Pezizomycetes genomes reveal the molecular basis of ectomycorrhizal truffle lifestyle.</title>
        <authorList>
            <person name="Murat C."/>
            <person name="Payen T."/>
            <person name="Noel B."/>
            <person name="Kuo A."/>
            <person name="Morin E."/>
            <person name="Chen J."/>
            <person name="Kohler A."/>
            <person name="Krizsan K."/>
            <person name="Balestrini R."/>
            <person name="Da Silva C."/>
            <person name="Montanini B."/>
            <person name="Hainaut M."/>
            <person name="Levati E."/>
            <person name="Barry K.W."/>
            <person name="Belfiori B."/>
            <person name="Cichocki N."/>
            <person name="Clum A."/>
            <person name="Dockter R.B."/>
            <person name="Fauchery L."/>
            <person name="Guy J."/>
            <person name="Iotti M."/>
            <person name="Le Tacon F."/>
            <person name="Lindquist E.A."/>
            <person name="Lipzen A."/>
            <person name="Malagnac F."/>
            <person name="Mello A."/>
            <person name="Molinier V."/>
            <person name="Miyauchi S."/>
            <person name="Poulain J."/>
            <person name="Riccioni C."/>
            <person name="Rubini A."/>
            <person name="Sitrit Y."/>
            <person name="Splivallo R."/>
            <person name="Traeger S."/>
            <person name="Wang M."/>
            <person name="Zifcakova L."/>
            <person name="Wipf D."/>
            <person name="Zambonelli A."/>
            <person name="Paolocci F."/>
            <person name="Nowrousian M."/>
            <person name="Ottonello S."/>
            <person name="Baldrian P."/>
            <person name="Spatafora J.W."/>
            <person name="Henrissat B."/>
            <person name="Nagy L.G."/>
            <person name="Aury J.M."/>
            <person name="Wincker P."/>
            <person name="Grigoriev I.V."/>
            <person name="Bonfante P."/>
            <person name="Martin F.M."/>
        </authorList>
    </citation>
    <scope>NUCLEOTIDE SEQUENCE [LARGE SCALE GENOMIC DNA]</scope>
    <source>
        <strain evidence="2 3">ATCC MYA-4762</strain>
    </source>
</reference>
<evidence type="ECO:0000313" key="2">
    <source>
        <dbReference type="EMBL" id="RPB19874.1"/>
    </source>
</evidence>
<feature type="domain" description="Methyltransferase" evidence="1">
    <location>
        <begin position="43"/>
        <end position="171"/>
    </location>
</feature>
<keyword evidence="2" id="KW-0808">Transferase</keyword>
<dbReference type="STRING" id="1051890.A0A3N4LAF5"/>
<dbReference type="CDD" id="cd02440">
    <property type="entry name" value="AdoMet_MTases"/>
    <property type="match status" value="1"/>
</dbReference>
<evidence type="ECO:0000313" key="3">
    <source>
        <dbReference type="Proteomes" id="UP000267821"/>
    </source>
</evidence>
<dbReference type="SUPFAM" id="SSF53335">
    <property type="entry name" value="S-adenosyl-L-methionine-dependent methyltransferases"/>
    <property type="match status" value="1"/>
</dbReference>
<dbReference type="Pfam" id="PF13847">
    <property type="entry name" value="Methyltransf_31"/>
    <property type="match status" value="1"/>
</dbReference>
<dbReference type="GO" id="GO:0032259">
    <property type="term" value="P:methylation"/>
    <property type="evidence" value="ECO:0007669"/>
    <property type="project" value="UniProtKB-KW"/>
</dbReference>
<organism evidence="2 3">
    <name type="scientific">Terfezia boudieri ATCC MYA-4762</name>
    <dbReference type="NCBI Taxonomy" id="1051890"/>
    <lineage>
        <taxon>Eukaryota</taxon>
        <taxon>Fungi</taxon>
        <taxon>Dikarya</taxon>
        <taxon>Ascomycota</taxon>
        <taxon>Pezizomycotina</taxon>
        <taxon>Pezizomycetes</taxon>
        <taxon>Pezizales</taxon>
        <taxon>Pezizaceae</taxon>
        <taxon>Terfezia</taxon>
    </lineage>
</organism>
<dbReference type="EMBL" id="ML121582">
    <property type="protein sequence ID" value="RPB19874.1"/>
    <property type="molecule type" value="Genomic_DNA"/>
</dbReference>
<dbReference type="OrthoDB" id="66144at2759"/>
<dbReference type="InterPro" id="IPR025714">
    <property type="entry name" value="Methyltranfer_dom"/>
</dbReference>
<keyword evidence="2" id="KW-0489">Methyltransferase</keyword>
<dbReference type="InParanoid" id="A0A3N4LAF5"/>
<dbReference type="PANTHER" id="PTHR43861:SF1">
    <property type="entry name" value="TRANS-ACONITATE 2-METHYLTRANSFERASE"/>
    <property type="match status" value="1"/>
</dbReference>
<dbReference type="AlphaFoldDB" id="A0A3N4LAF5"/>
<protein>
    <submittedName>
        <fullName evidence="2">S-adenosyl-L-methionine-dependent methyltransferase</fullName>
    </submittedName>
</protein>
<sequence>MSTDSPIAQAKDIWDSKTYSQKVAPYVPALTTRIVGMLDPREEDHILDLGCGDGVLTSQISALVSSIVGIDASANMISAANANYSTSNSTYLTIDAVSITCPKIQSTITSHLSPSTTLQFTKIFSNAALHWILRPLTPDSTTRDITPLVNFFRACYDLLAPGGTFVSESGAQGNVAEVHTALISALIHRGVPPAEARDASPWLFPSKGLMSTALTRAGFVVDHIETEHRPTEAMEADIQSWVRLFGAPFLDKLEEFVNARDGGNGEKGQQAREDAVREVAEAVERVGRRPEDGEFVIGYVRLRFQARKPE</sequence>
<dbReference type="GO" id="GO:0008168">
    <property type="term" value="F:methyltransferase activity"/>
    <property type="evidence" value="ECO:0007669"/>
    <property type="project" value="UniProtKB-KW"/>
</dbReference>
<accession>A0A3N4LAF5</accession>
<keyword evidence="3" id="KW-1185">Reference proteome</keyword>